<dbReference type="EC" id="2.7.7.7" evidence="1"/>
<accession>A0A0L0G3V7</accession>
<dbReference type="Gene3D" id="1.10.132.60">
    <property type="entry name" value="DNA polymerase family B, C-terminal domain"/>
    <property type="match status" value="1"/>
</dbReference>
<evidence type="ECO:0000313" key="6">
    <source>
        <dbReference type="EMBL" id="KNC83792.1"/>
    </source>
</evidence>
<evidence type="ECO:0000256" key="4">
    <source>
        <dbReference type="ARBA" id="ARBA00022932"/>
    </source>
</evidence>
<organism evidence="6 7">
    <name type="scientific">Sphaeroforma arctica JP610</name>
    <dbReference type="NCBI Taxonomy" id="667725"/>
    <lineage>
        <taxon>Eukaryota</taxon>
        <taxon>Ichthyosporea</taxon>
        <taxon>Ichthyophonida</taxon>
        <taxon>Sphaeroforma</taxon>
    </lineage>
</organism>
<sequence>MVKGLTKRTTALVMRDIFMNMVIKIFKKVPYTSLVEDLAGQIRHISHNTMRIPPLSFCKSVQVKDAKHYKIRPLSENPVLLTKRLRDLDLPESTTEECEAYKRTCLPGHILASVKMMERGQQIRAGDRIAVLVVRGAPKQRQQDRIVDLDYFQESRKNPELPQFSIDTDYYINSIVNPLADIFSTVYKVDKAMVKEVSIKRGTCPTLHKTPEDKANAVVGKDGRTRVLTQSTLQF</sequence>
<keyword evidence="7" id="KW-1185">Reference proteome</keyword>
<evidence type="ECO:0000256" key="2">
    <source>
        <dbReference type="ARBA" id="ARBA00022679"/>
    </source>
</evidence>
<evidence type="ECO:0000259" key="5">
    <source>
        <dbReference type="Pfam" id="PF00136"/>
    </source>
</evidence>
<evidence type="ECO:0000256" key="3">
    <source>
        <dbReference type="ARBA" id="ARBA00022695"/>
    </source>
</evidence>
<dbReference type="RefSeq" id="XP_014157694.1">
    <property type="nucleotide sequence ID" value="XM_014302219.1"/>
</dbReference>
<protein>
    <recommendedName>
        <fullName evidence="1">DNA-directed DNA polymerase</fullName>
        <ecNumber evidence="1">2.7.7.7</ecNumber>
    </recommendedName>
</protein>
<dbReference type="GO" id="GO:0003887">
    <property type="term" value="F:DNA-directed DNA polymerase activity"/>
    <property type="evidence" value="ECO:0007669"/>
    <property type="project" value="UniProtKB-KW"/>
</dbReference>
<gene>
    <name evidence="6" type="ORF">SARC_03968</name>
</gene>
<reference evidence="6 7" key="1">
    <citation type="submission" date="2011-02" db="EMBL/GenBank/DDBJ databases">
        <title>The Genome Sequence of Sphaeroforma arctica JP610.</title>
        <authorList>
            <consortium name="The Broad Institute Genome Sequencing Platform"/>
            <person name="Russ C."/>
            <person name="Cuomo C."/>
            <person name="Young S.K."/>
            <person name="Zeng Q."/>
            <person name="Gargeya S."/>
            <person name="Alvarado L."/>
            <person name="Berlin A."/>
            <person name="Chapman S.B."/>
            <person name="Chen Z."/>
            <person name="Freedman E."/>
            <person name="Gellesch M."/>
            <person name="Goldberg J."/>
            <person name="Griggs A."/>
            <person name="Gujja S."/>
            <person name="Heilman E."/>
            <person name="Heiman D."/>
            <person name="Howarth C."/>
            <person name="Mehta T."/>
            <person name="Neiman D."/>
            <person name="Pearson M."/>
            <person name="Roberts A."/>
            <person name="Saif S."/>
            <person name="Shea T."/>
            <person name="Shenoy N."/>
            <person name="Sisk P."/>
            <person name="Stolte C."/>
            <person name="Sykes S."/>
            <person name="White J."/>
            <person name="Yandava C."/>
            <person name="Burger G."/>
            <person name="Gray M.W."/>
            <person name="Holland P.W.H."/>
            <person name="King N."/>
            <person name="Lang F.B.F."/>
            <person name="Roger A.J."/>
            <person name="Ruiz-Trillo I."/>
            <person name="Haas B."/>
            <person name="Nusbaum C."/>
            <person name="Birren B."/>
        </authorList>
    </citation>
    <scope>NUCLEOTIDE SEQUENCE [LARGE SCALE GENOMIC DNA]</scope>
    <source>
        <strain evidence="6 7">JP610</strain>
    </source>
</reference>
<dbReference type="InterPro" id="IPR043502">
    <property type="entry name" value="DNA/RNA_pol_sf"/>
</dbReference>
<keyword evidence="2" id="KW-0808">Transferase</keyword>
<name>A0A0L0G3V7_9EUKA</name>
<dbReference type="AlphaFoldDB" id="A0A0L0G3V7"/>
<evidence type="ECO:0000313" key="7">
    <source>
        <dbReference type="Proteomes" id="UP000054560"/>
    </source>
</evidence>
<proteinExistence type="predicted"/>
<evidence type="ECO:0000256" key="1">
    <source>
        <dbReference type="ARBA" id="ARBA00012417"/>
    </source>
</evidence>
<dbReference type="GO" id="GO:0003677">
    <property type="term" value="F:DNA binding"/>
    <property type="evidence" value="ECO:0007669"/>
    <property type="project" value="InterPro"/>
</dbReference>
<dbReference type="EMBL" id="KQ241809">
    <property type="protein sequence ID" value="KNC83792.1"/>
    <property type="molecule type" value="Genomic_DNA"/>
</dbReference>
<dbReference type="GO" id="GO:0000166">
    <property type="term" value="F:nucleotide binding"/>
    <property type="evidence" value="ECO:0007669"/>
    <property type="project" value="InterPro"/>
</dbReference>
<feature type="domain" description="DNA-directed DNA polymerase family B multifunctional" evidence="5">
    <location>
        <begin position="85"/>
        <end position="185"/>
    </location>
</feature>
<dbReference type="SUPFAM" id="SSF56672">
    <property type="entry name" value="DNA/RNA polymerases"/>
    <property type="match status" value="1"/>
</dbReference>
<keyword evidence="3" id="KW-0548">Nucleotidyltransferase</keyword>
<dbReference type="InterPro" id="IPR006134">
    <property type="entry name" value="DNA-dir_DNA_pol_B_multi_dom"/>
</dbReference>
<keyword evidence="4" id="KW-0239">DNA-directed DNA polymerase</keyword>
<dbReference type="Pfam" id="PF00136">
    <property type="entry name" value="DNA_pol_B"/>
    <property type="match status" value="1"/>
</dbReference>
<dbReference type="GeneID" id="25904472"/>
<dbReference type="InterPro" id="IPR042087">
    <property type="entry name" value="DNA_pol_B_thumb"/>
</dbReference>
<dbReference type="Proteomes" id="UP000054560">
    <property type="component" value="Unassembled WGS sequence"/>
</dbReference>